<dbReference type="Proteomes" id="UP000255265">
    <property type="component" value="Unassembled WGS sequence"/>
</dbReference>
<evidence type="ECO:0000256" key="13">
    <source>
        <dbReference type="ARBA" id="ARBA00031399"/>
    </source>
</evidence>
<protein>
    <recommendedName>
        <fullName evidence="13">Cytochrome aa3 subunit 2</fullName>
    </recommendedName>
</protein>
<comment type="subcellular location">
    <subcellularLocation>
        <location evidence="1">Membrane</location>
        <topology evidence="1">Multi-pass membrane protein</topology>
    </subcellularLocation>
    <subcellularLocation>
        <location evidence="2">Periplasm</location>
    </subcellularLocation>
</comment>
<dbReference type="PRINTS" id="PR01166">
    <property type="entry name" value="CYCOXIDASEII"/>
</dbReference>
<gene>
    <name evidence="18" type="ORF">DFR41_103426</name>
</gene>
<dbReference type="GO" id="GO:0016491">
    <property type="term" value="F:oxidoreductase activity"/>
    <property type="evidence" value="ECO:0007669"/>
    <property type="project" value="InterPro"/>
</dbReference>
<dbReference type="SUPFAM" id="SSF49503">
    <property type="entry name" value="Cupredoxins"/>
    <property type="match status" value="1"/>
</dbReference>
<dbReference type="NCBIfam" id="TIGR02866">
    <property type="entry name" value="CoxB"/>
    <property type="match status" value="1"/>
</dbReference>
<dbReference type="PROSITE" id="PS50857">
    <property type="entry name" value="COX2_CUA"/>
    <property type="match status" value="1"/>
</dbReference>
<keyword evidence="8" id="KW-0249">Electron transport</keyword>
<keyword evidence="5" id="KW-0679">Respiratory chain</keyword>
<comment type="function">
    <text evidence="12">Subunits I and II form the functional core of the enzyme complex. Electrons originating in cytochrome c are transferred via heme a and Cu(A) to the binuclear center formed by heme a3 and Cu(B).</text>
</comment>
<evidence type="ECO:0000256" key="4">
    <source>
        <dbReference type="ARBA" id="ARBA00022448"/>
    </source>
</evidence>
<dbReference type="GO" id="GO:0005507">
    <property type="term" value="F:copper ion binding"/>
    <property type="evidence" value="ECO:0007669"/>
    <property type="project" value="InterPro"/>
</dbReference>
<dbReference type="GO" id="GO:0016020">
    <property type="term" value="C:membrane"/>
    <property type="evidence" value="ECO:0007669"/>
    <property type="project" value="UniProtKB-SubCell"/>
</dbReference>
<evidence type="ECO:0000256" key="1">
    <source>
        <dbReference type="ARBA" id="ARBA00004141"/>
    </source>
</evidence>
<evidence type="ECO:0000256" key="11">
    <source>
        <dbReference type="ARBA" id="ARBA00023136"/>
    </source>
</evidence>
<dbReference type="PANTHER" id="PTHR22888:SF9">
    <property type="entry name" value="CYTOCHROME C OXIDASE SUBUNIT 2"/>
    <property type="match status" value="1"/>
</dbReference>
<evidence type="ECO:0000256" key="5">
    <source>
        <dbReference type="ARBA" id="ARBA00022660"/>
    </source>
</evidence>
<dbReference type="GO" id="GO:0004129">
    <property type="term" value="F:cytochrome-c oxidase activity"/>
    <property type="evidence" value="ECO:0007669"/>
    <property type="project" value="UniProtKB-EC"/>
</dbReference>
<comment type="catalytic activity">
    <reaction evidence="14">
        <text>4 Fe(II)-[cytochrome c] + O2 + 8 H(+)(in) = 4 Fe(III)-[cytochrome c] + 2 H2O + 4 H(+)(out)</text>
        <dbReference type="Rhea" id="RHEA:11436"/>
        <dbReference type="Rhea" id="RHEA-COMP:10350"/>
        <dbReference type="Rhea" id="RHEA-COMP:14399"/>
        <dbReference type="ChEBI" id="CHEBI:15377"/>
        <dbReference type="ChEBI" id="CHEBI:15378"/>
        <dbReference type="ChEBI" id="CHEBI:15379"/>
        <dbReference type="ChEBI" id="CHEBI:29033"/>
        <dbReference type="ChEBI" id="CHEBI:29034"/>
        <dbReference type="EC" id="7.1.1.9"/>
    </reaction>
</comment>
<dbReference type="PROSITE" id="PS00078">
    <property type="entry name" value="COX2"/>
    <property type="match status" value="1"/>
</dbReference>
<evidence type="ECO:0000256" key="2">
    <source>
        <dbReference type="ARBA" id="ARBA00004418"/>
    </source>
</evidence>
<evidence type="ECO:0000256" key="14">
    <source>
        <dbReference type="ARBA" id="ARBA00047816"/>
    </source>
</evidence>
<reference evidence="18 19" key="1">
    <citation type="submission" date="2018-07" db="EMBL/GenBank/DDBJ databases">
        <title>Genomic Encyclopedia of Type Strains, Phase IV (KMG-IV): sequencing the most valuable type-strain genomes for metagenomic binning, comparative biology and taxonomic classification.</title>
        <authorList>
            <person name="Goeker M."/>
        </authorList>
    </citation>
    <scope>NUCLEOTIDE SEQUENCE [LARGE SCALE GENOMIC DNA]</scope>
    <source>
        <strain evidence="18 19">DSM 21352</strain>
    </source>
</reference>
<evidence type="ECO:0000256" key="3">
    <source>
        <dbReference type="ARBA" id="ARBA00007866"/>
    </source>
</evidence>
<keyword evidence="7" id="KW-0479">Metal-binding</keyword>
<evidence type="ECO:0000256" key="8">
    <source>
        <dbReference type="ARBA" id="ARBA00022982"/>
    </source>
</evidence>
<evidence type="ECO:0000256" key="12">
    <source>
        <dbReference type="ARBA" id="ARBA00024688"/>
    </source>
</evidence>
<evidence type="ECO:0000313" key="19">
    <source>
        <dbReference type="Proteomes" id="UP000255265"/>
    </source>
</evidence>
<dbReference type="Gene3D" id="2.60.40.420">
    <property type="entry name" value="Cupredoxins - blue copper proteins"/>
    <property type="match status" value="1"/>
</dbReference>
<evidence type="ECO:0000256" key="9">
    <source>
        <dbReference type="ARBA" id="ARBA00022989"/>
    </source>
</evidence>
<feature type="compositionally biased region" description="Basic and acidic residues" evidence="15">
    <location>
        <begin position="38"/>
        <end position="52"/>
    </location>
</feature>
<keyword evidence="6 16" id="KW-0812">Transmembrane</keyword>
<evidence type="ECO:0000259" key="17">
    <source>
        <dbReference type="PROSITE" id="PS50857"/>
    </source>
</evidence>
<organism evidence="18 19">
    <name type="scientific">Pseudacidovorax intermedius</name>
    <dbReference type="NCBI Taxonomy" id="433924"/>
    <lineage>
        <taxon>Bacteria</taxon>
        <taxon>Pseudomonadati</taxon>
        <taxon>Pseudomonadota</taxon>
        <taxon>Betaproteobacteria</taxon>
        <taxon>Burkholderiales</taxon>
        <taxon>Comamonadaceae</taxon>
        <taxon>Pseudacidovorax</taxon>
    </lineage>
</organism>
<dbReference type="AlphaFoldDB" id="A0A370FN51"/>
<dbReference type="InterPro" id="IPR001505">
    <property type="entry name" value="Copper_CuA"/>
</dbReference>
<keyword evidence="4" id="KW-0813">Transport</keyword>
<evidence type="ECO:0000256" key="7">
    <source>
        <dbReference type="ARBA" id="ARBA00022723"/>
    </source>
</evidence>
<feature type="domain" description="Cytochrome oxidase subunit II copper A binding" evidence="17">
    <location>
        <begin position="98"/>
        <end position="210"/>
    </location>
</feature>
<sequence length="233" mass="24947">MFGVAAAVWLLMIVLGALAMRAGRDRSGGKGEWPGVEEGEHRSGREARRAEDGARQRRIARRCLVGGGLLLPGVAITALLLFGSPAGFHQLPWPGAAAAPLRVEVTGHQWWWEVHYPDTGQRLRNELRLPAGRAVDVHTRSADVIHGFWVPRLGGKLDAVPGRTLVVRLQADRPGTYRGVCAEFCGAGHAHMPMVVQAMPAEDFDVWLNAPPAAARTPGPPAVAAAVAPEARP</sequence>
<dbReference type="GO" id="GO:0042597">
    <property type="term" value="C:periplasmic space"/>
    <property type="evidence" value="ECO:0007669"/>
    <property type="project" value="UniProtKB-SubCell"/>
</dbReference>
<accession>A0A370FN51</accession>
<comment type="caution">
    <text evidence="18">The sequence shown here is derived from an EMBL/GenBank/DDBJ whole genome shotgun (WGS) entry which is preliminary data.</text>
</comment>
<dbReference type="PANTHER" id="PTHR22888">
    <property type="entry name" value="CYTOCHROME C OXIDASE, SUBUNIT II"/>
    <property type="match status" value="1"/>
</dbReference>
<evidence type="ECO:0000256" key="6">
    <source>
        <dbReference type="ARBA" id="ARBA00022692"/>
    </source>
</evidence>
<keyword evidence="9 16" id="KW-1133">Transmembrane helix</keyword>
<feature type="transmembrane region" description="Helical" evidence="16">
    <location>
        <begin position="6"/>
        <end position="23"/>
    </location>
</feature>
<dbReference type="CDD" id="cd04213">
    <property type="entry name" value="CuRO_CcO_Caa3_II"/>
    <property type="match status" value="1"/>
</dbReference>
<keyword evidence="11 16" id="KW-0472">Membrane</keyword>
<dbReference type="Pfam" id="PF00116">
    <property type="entry name" value="COX2"/>
    <property type="match status" value="1"/>
</dbReference>
<dbReference type="InterPro" id="IPR045187">
    <property type="entry name" value="CcO_II"/>
</dbReference>
<evidence type="ECO:0000256" key="10">
    <source>
        <dbReference type="ARBA" id="ARBA00023008"/>
    </source>
</evidence>
<feature type="transmembrane region" description="Helical" evidence="16">
    <location>
        <begin position="63"/>
        <end position="82"/>
    </location>
</feature>
<name>A0A370FN51_9BURK</name>
<dbReference type="InterPro" id="IPR034236">
    <property type="entry name" value="CuRO_CcO_Caa3_II"/>
</dbReference>
<feature type="region of interest" description="Disordered" evidence="15">
    <location>
        <begin position="24"/>
        <end position="52"/>
    </location>
</feature>
<evidence type="ECO:0000256" key="15">
    <source>
        <dbReference type="SAM" id="MobiDB-lite"/>
    </source>
</evidence>
<dbReference type="InterPro" id="IPR008972">
    <property type="entry name" value="Cupredoxin"/>
</dbReference>
<dbReference type="InterPro" id="IPR002429">
    <property type="entry name" value="CcO_II-like_C"/>
</dbReference>
<dbReference type="EMBL" id="QQAV01000003">
    <property type="protein sequence ID" value="RDI26266.1"/>
    <property type="molecule type" value="Genomic_DNA"/>
</dbReference>
<keyword evidence="10" id="KW-0186">Copper</keyword>
<evidence type="ECO:0000256" key="16">
    <source>
        <dbReference type="SAM" id="Phobius"/>
    </source>
</evidence>
<keyword evidence="19" id="KW-1185">Reference proteome</keyword>
<dbReference type="InterPro" id="IPR014222">
    <property type="entry name" value="Cyt_c_oxidase_su2"/>
</dbReference>
<proteinExistence type="inferred from homology"/>
<comment type="similarity">
    <text evidence="3">Belongs to the cytochrome c oxidase subunit 2 family.</text>
</comment>
<evidence type="ECO:0000313" key="18">
    <source>
        <dbReference type="EMBL" id="RDI26266.1"/>
    </source>
</evidence>
<dbReference type="GO" id="GO:0042773">
    <property type="term" value="P:ATP synthesis coupled electron transport"/>
    <property type="evidence" value="ECO:0007669"/>
    <property type="project" value="TreeGrafter"/>
</dbReference>